<dbReference type="CDD" id="cd23767">
    <property type="entry name" value="IQCD"/>
    <property type="match status" value="1"/>
</dbReference>
<dbReference type="Proteomes" id="UP001460270">
    <property type="component" value="Unassembled WGS sequence"/>
</dbReference>
<reference evidence="8" key="1">
    <citation type="submission" date="2024-04" db="EMBL/GenBank/DDBJ databases">
        <title>Salinicola lusitanus LLJ914,a marine bacterium isolated from the Okinawa Trough.</title>
        <authorList>
            <person name="Li J."/>
        </authorList>
    </citation>
    <scope>NUCLEOTIDE SEQUENCE [LARGE SCALE GENOMIC DNA]</scope>
</reference>
<feature type="region of interest" description="Disordered" evidence="5">
    <location>
        <begin position="247"/>
        <end position="327"/>
    </location>
</feature>
<dbReference type="InterPro" id="IPR029052">
    <property type="entry name" value="Metallo-depent_PP-like"/>
</dbReference>
<dbReference type="SUPFAM" id="SSF56300">
    <property type="entry name" value="Metallo-dependent phosphatases"/>
    <property type="match status" value="1"/>
</dbReference>
<dbReference type="InterPro" id="IPR006186">
    <property type="entry name" value="Ser/Thr-sp_prot-phosphatase"/>
</dbReference>
<comment type="similarity">
    <text evidence="4">Belongs to the PPP phosphatase family.</text>
</comment>
<dbReference type="InterPro" id="IPR004843">
    <property type="entry name" value="Calcineurin-like_PHP"/>
</dbReference>
<accession>A0AAW0NBZ5</accession>
<dbReference type="PROSITE" id="PS00125">
    <property type="entry name" value="SER_THR_PHOSPHATASE"/>
    <property type="match status" value="1"/>
</dbReference>
<evidence type="ECO:0000313" key="8">
    <source>
        <dbReference type="Proteomes" id="UP001460270"/>
    </source>
</evidence>
<dbReference type="PRINTS" id="PR00114">
    <property type="entry name" value="STPHPHTASE"/>
</dbReference>
<comment type="caution">
    <text evidence="7">The sequence shown here is derived from an EMBL/GenBank/DDBJ whole genome shotgun (WGS) entry which is preliminary data.</text>
</comment>
<comment type="cofactor">
    <cofactor evidence="1">
        <name>Mn(2+)</name>
        <dbReference type="ChEBI" id="CHEBI:29035"/>
    </cofactor>
</comment>
<dbReference type="Gene3D" id="3.60.21.10">
    <property type="match status" value="1"/>
</dbReference>
<dbReference type="PANTHER" id="PTHR45668">
    <property type="entry name" value="SERINE/THREONINE-PROTEIN PHOSPHATASE 5-RELATED"/>
    <property type="match status" value="1"/>
</dbReference>
<feature type="domain" description="Serine/threonine specific protein phosphatases" evidence="6">
    <location>
        <begin position="170"/>
        <end position="175"/>
    </location>
</feature>
<dbReference type="Pfam" id="PF00149">
    <property type="entry name" value="Metallophos"/>
    <property type="match status" value="1"/>
</dbReference>
<name>A0AAW0NBZ5_9GOBI</name>
<evidence type="ECO:0000256" key="5">
    <source>
        <dbReference type="SAM" id="MobiDB-lite"/>
    </source>
</evidence>
<keyword evidence="3" id="KW-0464">Manganese</keyword>
<dbReference type="GO" id="GO:0051879">
    <property type="term" value="F:Hsp90 protein binding"/>
    <property type="evidence" value="ECO:0007669"/>
    <property type="project" value="TreeGrafter"/>
</dbReference>
<evidence type="ECO:0000256" key="1">
    <source>
        <dbReference type="ARBA" id="ARBA00001936"/>
    </source>
</evidence>
<dbReference type="PROSITE" id="PS50096">
    <property type="entry name" value="IQ"/>
    <property type="match status" value="1"/>
</dbReference>
<dbReference type="GO" id="GO:0046872">
    <property type="term" value="F:metal ion binding"/>
    <property type="evidence" value="ECO:0007669"/>
    <property type="project" value="UniProtKB-KW"/>
</dbReference>
<dbReference type="AlphaFoldDB" id="A0AAW0NBZ5"/>
<keyword evidence="8" id="KW-1185">Reference proteome</keyword>
<proteinExistence type="inferred from homology"/>
<evidence type="ECO:0000256" key="4">
    <source>
        <dbReference type="RuleBase" id="RU004273"/>
    </source>
</evidence>
<keyword evidence="2" id="KW-0479">Metal-binding</keyword>
<sequence length="494" mass="57705">MEAATAIRAALLIQRWYRQYVARLEMRRRCTWNIFQSIEYAGEQDQIKLYKFFSYLMDHFTPASNESEAPLTLLHARYVLQLLEETWKRLRILPNITHVSTAHAKEITICGDLHGHLEDLLLIFYKNGLPSSERPYIFNGDFVDRGKNSLEILLILFGFLLVYPNDVHLNRGNHEDHMVNIRYGFTKEVLAKYRVHGKRILKLMHKIFSWLPLATVIDHKVLIVHGGISDTTDLKTIDKVDRHKYMSVLRPPKPRSNRANARAEGRRRVRCYTYSGQKTVQRQDIQRRSLDNLPTNEELKRRHKQAEYDQTYEDPNSDSDPEVTETDEKQWKQIVDILWSDPMSQNGCIPNEVRGGGCYWGPDVTEEVLSRHKLHLLIRSHECKQEGYEFCHNNKVLTIFSASNYYDLGSNRGAYIRIGPDLVPHFSQYQASRTCRELTLRQSVGQTEKSALKALREQLFAHKSSLISAYQNCDVNKTGMRPRFIQKWLHPNHI</sequence>
<dbReference type="SMART" id="SM00156">
    <property type="entry name" value="PP2Ac"/>
    <property type="match status" value="1"/>
</dbReference>
<dbReference type="PANTHER" id="PTHR45668:SF2">
    <property type="entry name" value="SERINE_THREONINE-PROTEIN PHOSPHATASE WITH EF-HANDS 2"/>
    <property type="match status" value="1"/>
</dbReference>
<evidence type="ECO:0000256" key="2">
    <source>
        <dbReference type="ARBA" id="ARBA00022723"/>
    </source>
</evidence>
<dbReference type="EMBL" id="JBBPFD010000015">
    <property type="protein sequence ID" value="KAK7896513.1"/>
    <property type="molecule type" value="Genomic_DNA"/>
</dbReference>
<keyword evidence="4" id="KW-0378">Hydrolase</keyword>
<dbReference type="GO" id="GO:0004722">
    <property type="term" value="F:protein serine/threonine phosphatase activity"/>
    <property type="evidence" value="ECO:0007669"/>
    <property type="project" value="UniProtKB-EC"/>
</dbReference>
<evidence type="ECO:0000256" key="3">
    <source>
        <dbReference type="ARBA" id="ARBA00023211"/>
    </source>
</evidence>
<evidence type="ECO:0000313" key="7">
    <source>
        <dbReference type="EMBL" id="KAK7896513.1"/>
    </source>
</evidence>
<evidence type="ECO:0000259" key="6">
    <source>
        <dbReference type="PROSITE" id="PS00125"/>
    </source>
</evidence>
<feature type="compositionally biased region" description="Acidic residues" evidence="5">
    <location>
        <begin position="310"/>
        <end position="325"/>
    </location>
</feature>
<dbReference type="InterPro" id="IPR051134">
    <property type="entry name" value="PPP_phosphatase"/>
</dbReference>
<feature type="compositionally biased region" description="Polar residues" evidence="5">
    <location>
        <begin position="274"/>
        <end position="283"/>
    </location>
</feature>
<gene>
    <name evidence="7" type="ORF">WMY93_021838</name>
</gene>
<protein>
    <recommendedName>
        <fullName evidence="4">Serine/threonine-protein phosphatase</fullName>
        <ecNumber evidence="4">3.1.3.16</ecNumber>
    </recommendedName>
</protein>
<dbReference type="EC" id="3.1.3.16" evidence="4"/>
<dbReference type="GO" id="GO:0043409">
    <property type="term" value="P:negative regulation of MAPK cascade"/>
    <property type="evidence" value="ECO:0007669"/>
    <property type="project" value="TreeGrafter"/>
</dbReference>
<comment type="catalytic activity">
    <reaction evidence="4">
        <text>O-phospho-L-threonyl-[protein] + H2O = L-threonyl-[protein] + phosphate</text>
        <dbReference type="Rhea" id="RHEA:47004"/>
        <dbReference type="Rhea" id="RHEA-COMP:11060"/>
        <dbReference type="Rhea" id="RHEA-COMP:11605"/>
        <dbReference type="ChEBI" id="CHEBI:15377"/>
        <dbReference type="ChEBI" id="CHEBI:30013"/>
        <dbReference type="ChEBI" id="CHEBI:43474"/>
        <dbReference type="ChEBI" id="CHEBI:61977"/>
        <dbReference type="EC" id="3.1.3.16"/>
    </reaction>
</comment>
<organism evidence="7 8">
    <name type="scientific">Mugilogobius chulae</name>
    <name type="common">yellowstripe goby</name>
    <dbReference type="NCBI Taxonomy" id="88201"/>
    <lineage>
        <taxon>Eukaryota</taxon>
        <taxon>Metazoa</taxon>
        <taxon>Chordata</taxon>
        <taxon>Craniata</taxon>
        <taxon>Vertebrata</taxon>
        <taxon>Euteleostomi</taxon>
        <taxon>Actinopterygii</taxon>
        <taxon>Neopterygii</taxon>
        <taxon>Teleostei</taxon>
        <taxon>Neoteleostei</taxon>
        <taxon>Acanthomorphata</taxon>
        <taxon>Gobiaria</taxon>
        <taxon>Gobiiformes</taxon>
        <taxon>Gobioidei</taxon>
        <taxon>Gobiidae</taxon>
        <taxon>Gobionellinae</taxon>
        <taxon>Mugilogobius</taxon>
    </lineage>
</organism>